<dbReference type="RefSeq" id="WP_066671268.1">
    <property type="nucleotide sequence ID" value="NZ_LYVF01000193.1"/>
</dbReference>
<dbReference type="EMBL" id="LYVF01000193">
    <property type="protein sequence ID" value="OAT79541.1"/>
    <property type="molecule type" value="Genomic_DNA"/>
</dbReference>
<comment type="caution">
    <text evidence="3">The sequence shown here is derived from an EMBL/GenBank/DDBJ whole genome shotgun (WGS) entry which is preliminary data.</text>
</comment>
<dbReference type="GO" id="GO:0003676">
    <property type="term" value="F:nucleic acid binding"/>
    <property type="evidence" value="ECO:0007669"/>
    <property type="project" value="InterPro"/>
</dbReference>
<dbReference type="PANTHER" id="PTHR34039:SF1">
    <property type="entry name" value="UPF0102 PROTEIN YRAN"/>
    <property type="match status" value="1"/>
</dbReference>
<gene>
    <name evidence="3" type="ORF">A6M21_15440</name>
</gene>
<dbReference type="PANTHER" id="PTHR34039">
    <property type="entry name" value="UPF0102 PROTEIN YRAN"/>
    <property type="match status" value="1"/>
</dbReference>
<keyword evidence="4" id="KW-1185">Reference proteome</keyword>
<dbReference type="NCBIfam" id="NF009150">
    <property type="entry name" value="PRK12497.1-3"/>
    <property type="match status" value="1"/>
</dbReference>
<dbReference type="Gene3D" id="3.40.1350.10">
    <property type="match status" value="1"/>
</dbReference>
<dbReference type="STRING" id="1838280.A6M21_15440"/>
<reference evidence="3 4" key="1">
    <citation type="submission" date="2016-04" db="EMBL/GenBank/DDBJ databases">
        <authorList>
            <person name="Evans L.H."/>
            <person name="Alamgir A."/>
            <person name="Owens N."/>
            <person name="Weber N.D."/>
            <person name="Virtaneva K."/>
            <person name="Barbian K."/>
            <person name="Babar A."/>
            <person name="Rosenke K."/>
        </authorList>
    </citation>
    <scope>NUCLEOTIDE SEQUENCE [LARGE SCALE GENOMIC DNA]</scope>
    <source>
        <strain evidence="3 4">LMa1</strain>
    </source>
</reference>
<evidence type="ECO:0000313" key="4">
    <source>
        <dbReference type="Proteomes" id="UP000078532"/>
    </source>
</evidence>
<evidence type="ECO:0000313" key="3">
    <source>
        <dbReference type="EMBL" id="OAT79541.1"/>
    </source>
</evidence>
<name>A0A1B7LBB1_9FIRM</name>
<dbReference type="HAMAP" id="MF_00048">
    <property type="entry name" value="UPF0102"/>
    <property type="match status" value="1"/>
</dbReference>
<proteinExistence type="inferred from homology"/>
<dbReference type="InterPro" id="IPR011335">
    <property type="entry name" value="Restrct_endonuc-II-like"/>
</dbReference>
<evidence type="ECO:0000256" key="2">
    <source>
        <dbReference type="HAMAP-Rule" id="MF_00048"/>
    </source>
</evidence>
<dbReference type="SUPFAM" id="SSF52980">
    <property type="entry name" value="Restriction endonuclease-like"/>
    <property type="match status" value="1"/>
</dbReference>
<dbReference type="NCBIfam" id="TIGR00252">
    <property type="entry name" value="YraN family protein"/>
    <property type="match status" value="1"/>
</dbReference>
<comment type="similarity">
    <text evidence="1 2">Belongs to the UPF0102 family.</text>
</comment>
<dbReference type="InterPro" id="IPR003509">
    <property type="entry name" value="UPF0102_YraN-like"/>
</dbReference>
<dbReference type="InterPro" id="IPR011856">
    <property type="entry name" value="tRNA_endonuc-like_dom_sf"/>
</dbReference>
<dbReference type="NCBIfam" id="NF009154">
    <property type="entry name" value="PRK12497.3-3"/>
    <property type="match status" value="1"/>
</dbReference>
<dbReference type="CDD" id="cd20736">
    <property type="entry name" value="PoNe_Nuclease"/>
    <property type="match status" value="1"/>
</dbReference>
<protein>
    <recommendedName>
        <fullName evidence="2">UPF0102 protein A6M21_15440</fullName>
    </recommendedName>
</protein>
<dbReference type="AlphaFoldDB" id="A0A1B7LBB1"/>
<dbReference type="OrthoDB" id="9802516at2"/>
<dbReference type="Pfam" id="PF02021">
    <property type="entry name" value="UPF0102"/>
    <property type="match status" value="1"/>
</dbReference>
<accession>A0A1B7LBB1</accession>
<sequence>MTLRRQALGRRGEEAAARYLTGLGYRVVVRNFRCPEGEIDLIVLDGGILVFVEVRSRSTDAFGLPQESVTVRKQKKVRRVAGYYLSLSGGHRGPMRFDVLAVKFGRTGELEGLEHIKNAF</sequence>
<evidence type="ECO:0000256" key="1">
    <source>
        <dbReference type="ARBA" id="ARBA00006738"/>
    </source>
</evidence>
<dbReference type="Proteomes" id="UP000078532">
    <property type="component" value="Unassembled WGS sequence"/>
</dbReference>
<organism evidence="3 4">
    <name type="scientific">Desulfotomaculum copahuensis</name>
    <dbReference type="NCBI Taxonomy" id="1838280"/>
    <lineage>
        <taxon>Bacteria</taxon>
        <taxon>Bacillati</taxon>
        <taxon>Bacillota</taxon>
        <taxon>Clostridia</taxon>
        <taxon>Eubacteriales</taxon>
        <taxon>Desulfotomaculaceae</taxon>
        <taxon>Desulfotomaculum</taxon>
    </lineage>
</organism>